<dbReference type="InterPro" id="IPR059004">
    <property type="entry name" value="MYO15"/>
</dbReference>
<proteinExistence type="predicted"/>
<evidence type="ECO:0000313" key="5">
    <source>
        <dbReference type="EMBL" id="NXM72424.1"/>
    </source>
</evidence>
<dbReference type="EMBL" id="VXBA01003202">
    <property type="protein sequence ID" value="NXM72424.1"/>
    <property type="molecule type" value="Genomic_DNA"/>
</dbReference>
<dbReference type="SMART" id="SM00326">
    <property type="entry name" value="SH3"/>
    <property type="match status" value="1"/>
</dbReference>
<evidence type="ECO:0000259" key="4">
    <source>
        <dbReference type="PROSITE" id="PS50002"/>
    </source>
</evidence>
<dbReference type="InterPro" id="IPR036028">
    <property type="entry name" value="SH3-like_dom_sf"/>
</dbReference>
<organism evidence="5 6">
    <name type="scientific">Serilophus lunatus</name>
    <name type="common">silver-breasted broadbill</name>
    <dbReference type="NCBI Taxonomy" id="239386"/>
    <lineage>
        <taxon>Eukaryota</taxon>
        <taxon>Metazoa</taxon>
        <taxon>Chordata</taxon>
        <taxon>Craniata</taxon>
        <taxon>Vertebrata</taxon>
        <taxon>Euteleostomi</taxon>
        <taxon>Archelosauria</taxon>
        <taxon>Archosauria</taxon>
        <taxon>Dinosauria</taxon>
        <taxon>Saurischia</taxon>
        <taxon>Theropoda</taxon>
        <taxon>Coelurosauria</taxon>
        <taxon>Aves</taxon>
        <taxon>Neognathae</taxon>
        <taxon>Neoaves</taxon>
        <taxon>Telluraves</taxon>
        <taxon>Australaves</taxon>
        <taxon>Passeriformes</taxon>
        <taxon>Eurylaimidae</taxon>
        <taxon>Serilophus</taxon>
    </lineage>
</organism>
<dbReference type="OrthoDB" id="8182952at2759"/>
<dbReference type="InterPro" id="IPR001452">
    <property type="entry name" value="SH3_domain"/>
</dbReference>
<protein>
    <submittedName>
        <fullName evidence="5">MY15B protein</fullName>
    </submittedName>
</protein>
<dbReference type="InterPro" id="IPR011993">
    <property type="entry name" value="PH-like_dom_sf"/>
</dbReference>
<dbReference type="PANTHER" id="PTHR22692:SF16">
    <property type="entry name" value="MYOSIN XVB"/>
    <property type="match status" value="1"/>
</dbReference>
<sequence>PKVKKQPPVVKPSGPESHPAPSREIGNIIKMYQSRPAPEPQPLEPMRRVSKPFIKKSDPKNEALAKLGMMNSPSHPPVSSLLSDNLKRAQERRDRLGSTSSSIKEKQLPLLSIFRPEGTPPASQAPPAPPFPAPLPSPLQTDDQSRQESTGKNSAVTVAGDDGIKTQLYKLTSSVSFSYMDPAWKIFLRKEVFYPKENFSHPYCLNLLCEQIIRDTFSDSCFRISKEEKHKMKDLLMEFRVGNDVQSIKEVGIKKRIVLAARDNWANYFSRLFPVYGEKGSNVQILGVSHRGIRLLKVEKAAGYNPEHLKILGSYCFADVLSVELKGSNALEFSLKTEQLFLHSPKAPCIKAMVELFIQELRQDTNYVVALRSYIVDDKSLLSFKKGDLIELLPMQSVEPGWQFGSTGGRCGLFPTNLVQLAPA</sequence>
<comment type="caution">
    <text evidence="5">The sequence shown here is derived from an EMBL/GenBank/DDBJ whole genome shotgun (WGS) entry which is preliminary data.</text>
</comment>
<feature type="region of interest" description="Disordered" evidence="3">
    <location>
        <begin position="107"/>
        <end position="157"/>
    </location>
</feature>
<feature type="domain" description="SH3" evidence="4">
    <location>
        <begin position="363"/>
        <end position="424"/>
    </location>
</feature>
<dbReference type="Gene3D" id="2.30.29.30">
    <property type="entry name" value="Pleckstrin-homology domain (PH domain)/Phosphotyrosine-binding domain (PTB)"/>
    <property type="match status" value="1"/>
</dbReference>
<dbReference type="Gene3D" id="2.30.30.40">
    <property type="entry name" value="SH3 Domains"/>
    <property type="match status" value="1"/>
</dbReference>
<evidence type="ECO:0000256" key="2">
    <source>
        <dbReference type="PROSITE-ProRule" id="PRU00192"/>
    </source>
</evidence>
<dbReference type="InterPro" id="IPR051567">
    <property type="entry name" value="Unconventional_Myosin_ATPase"/>
</dbReference>
<feature type="compositionally biased region" description="Low complexity" evidence="3">
    <location>
        <begin position="1"/>
        <end position="12"/>
    </location>
</feature>
<feature type="non-terminal residue" evidence="5">
    <location>
        <position position="1"/>
    </location>
</feature>
<dbReference type="PANTHER" id="PTHR22692">
    <property type="entry name" value="MYOSIN VII, XV"/>
    <property type="match status" value="1"/>
</dbReference>
<feature type="non-terminal residue" evidence="5">
    <location>
        <position position="424"/>
    </location>
</feature>
<keyword evidence="6" id="KW-1185">Reference proteome</keyword>
<dbReference type="Proteomes" id="UP000553648">
    <property type="component" value="Unassembled WGS sequence"/>
</dbReference>
<reference evidence="5 6" key="1">
    <citation type="submission" date="2019-09" db="EMBL/GenBank/DDBJ databases">
        <title>Bird 10,000 Genomes (B10K) Project - Family phase.</title>
        <authorList>
            <person name="Zhang G."/>
        </authorList>
    </citation>
    <scope>NUCLEOTIDE SEQUENCE [LARGE SCALE GENOMIC DNA]</scope>
    <source>
        <strain evidence="5">B10K-DU-002-03</strain>
        <tissue evidence="5">Muscle</tissue>
    </source>
</reference>
<keyword evidence="1 2" id="KW-0728">SH3 domain</keyword>
<accession>A0A7L1D6B3</accession>
<name>A0A7L1D6B3_9PASS</name>
<dbReference type="Pfam" id="PF26570">
    <property type="entry name" value="MYO15"/>
    <property type="match status" value="1"/>
</dbReference>
<evidence type="ECO:0000256" key="1">
    <source>
        <dbReference type="ARBA" id="ARBA00022443"/>
    </source>
</evidence>
<gene>
    <name evidence="5" type="primary">Myo15b</name>
    <name evidence="5" type="ORF">SERLUN_R06036</name>
</gene>
<feature type="region of interest" description="Disordered" evidence="3">
    <location>
        <begin position="1"/>
        <end position="82"/>
    </location>
</feature>
<dbReference type="Pfam" id="PF07653">
    <property type="entry name" value="SH3_2"/>
    <property type="match status" value="1"/>
</dbReference>
<dbReference type="SUPFAM" id="SSF50044">
    <property type="entry name" value="SH3-domain"/>
    <property type="match status" value="1"/>
</dbReference>
<feature type="compositionally biased region" description="Pro residues" evidence="3">
    <location>
        <begin position="123"/>
        <end position="137"/>
    </location>
</feature>
<evidence type="ECO:0000313" key="6">
    <source>
        <dbReference type="Proteomes" id="UP000553648"/>
    </source>
</evidence>
<dbReference type="AlphaFoldDB" id="A0A7L1D6B3"/>
<dbReference type="PROSITE" id="PS50002">
    <property type="entry name" value="SH3"/>
    <property type="match status" value="1"/>
</dbReference>
<feature type="compositionally biased region" description="Polar residues" evidence="3">
    <location>
        <begin position="147"/>
        <end position="156"/>
    </location>
</feature>
<evidence type="ECO:0000256" key="3">
    <source>
        <dbReference type="SAM" id="MobiDB-lite"/>
    </source>
</evidence>